<proteinExistence type="predicted"/>
<reference evidence="8 9" key="1">
    <citation type="journal article" date="2011" name="Genome Res.">
        <title>Chromosome and gene copy number variation allow major structural change between species and strains of Leishmania.</title>
        <authorList>
            <person name="Rogers M.B."/>
            <person name="Hilley J.D."/>
            <person name="Dickens N.J."/>
            <person name="Wilkes J."/>
            <person name="Bates P.A."/>
            <person name="Depledge D.P."/>
            <person name="Harris D."/>
            <person name="Her Y."/>
            <person name="Herzyk P."/>
            <person name="Imamura H."/>
            <person name="Otto T.D."/>
            <person name="Sanders M."/>
            <person name="Seeger K."/>
            <person name="Dujardin J.C."/>
            <person name="Berriman M."/>
            <person name="Smith D.F."/>
            <person name="Hertz-Fowler C."/>
            <person name="Mottram J.C."/>
        </authorList>
    </citation>
    <scope>NUCLEOTIDE SEQUENCE [LARGE SCALE GENOMIC DNA]</scope>
    <source>
        <strain evidence="8 9">MHOM/GT/2001/U1103</strain>
    </source>
</reference>
<dbReference type="PANTHER" id="PTHR12308">
    <property type="entry name" value="ANOCTAMIN"/>
    <property type="match status" value="1"/>
</dbReference>
<dbReference type="InterPro" id="IPR049452">
    <property type="entry name" value="Anoctamin_TM"/>
</dbReference>
<evidence type="ECO:0000256" key="2">
    <source>
        <dbReference type="ARBA" id="ARBA00022692"/>
    </source>
</evidence>
<dbReference type="OMA" id="KMWERRC"/>
<dbReference type="VEuPathDB" id="TriTrypDB:LmxM.13.0740"/>
<feature type="compositionally biased region" description="Low complexity" evidence="5">
    <location>
        <begin position="47"/>
        <end position="58"/>
    </location>
</feature>
<comment type="subcellular location">
    <subcellularLocation>
        <location evidence="1">Membrane</location>
        <topology evidence="1">Multi-pass membrane protein</topology>
    </subcellularLocation>
</comment>
<feature type="transmembrane region" description="Helical" evidence="6">
    <location>
        <begin position="811"/>
        <end position="834"/>
    </location>
</feature>
<dbReference type="InterPro" id="IPR007632">
    <property type="entry name" value="Anoctamin"/>
</dbReference>
<keyword evidence="3 6" id="KW-1133">Transmembrane helix</keyword>
<dbReference type="GeneID" id="13455059"/>
<evidence type="ECO:0000259" key="7">
    <source>
        <dbReference type="Pfam" id="PF04547"/>
    </source>
</evidence>
<dbReference type="OrthoDB" id="296386at2759"/>
<sequence length="994" mass="109303">MAASDKKLEIERQQRKRAPAAMQSFLSDAPRSVTTRPSVVCAAQLLSSSSPNPNNGGSANMTSHPQSASATVLSSRGDVNSGRTHPPPDEAPNASVACLPDAGGGPSEMPRGPTKEQLAAVAADVQQQLGQPSYVALTARQLAAAQRWQQSHSYDCIVKDLHERLGVVKPTPHGTTKEKDARAKPLEVVADVADKVVALRRAEMAEMVARLRRMVSEANITGVPIIPAASLGVSGNPCPSCQYCIELTSEETIKKYLIAALQVLLSERVVAPMAGRCGPISMMSSAFSENATTLDSFRAHTSRAHKRPAEAGAPSRYSVPQCFRVELVPFALHKVSIHVSVHRNLAEHFFKAHARQQDHLRSFLIDPPFPREYAEWTDAHRQRLLHRVLGDLLHGGATPVVPADLKTITRFPAHDSAIRDALWSSVWSAHSLTGWLTISEDAVASYLGEEVMFYYAWMNHYARWLLGAGLLGVLVSMLTSLRLAPDTTAAAVLVPAAPSSLTLRHTVQRCLDVALLPLFSTTMIIGSVLCIKMWERRCSVLCMKYHLFHQEGQDELRHDFGSTPETDPVTGEPQVCYPAWYRVTSAHSLTWDIVALFMGGTLWLMVCSLNLDGMVTDPASRLAIPFLRRLAVDGGPLDKTAHPIAAMLPPLGYAVCNGALSFIFTDLAKYLTHMENNRHRGEYMRSRALKQAAFEFVNSYGKLFFIALGRCHIAELSANLRSIFYVGVLSRMMSHTVIPFAVTHRRRVMRRLFRASGGDAVSTPSDTLLSAPASLQLSTHGGSSDSPLDEVDELLDLYDIYMDFIEMLIQFGYILLFAAAYPLASFVALLSNIIEVRSHLFKMCYVMRRPVPRLGVQQNATWCSIMRGCVIAAVITNTLLLALTSHQTVRWLPEYLTATGTLRKQLTSGTVELRSDGSAAAAATAAANPNRGLRLAVVGPEMVPGKVRFVILYCMVMEYVMCLIAVFLLWRIPSTPREVRYYKARKLCDRVPLQ</sequence>
<organism evidence="8 9">
    <name type="scientific">Leishmania mexicana (strain MHOM/GT/2001/U1103)</name>
    <dbReference type="NCBI Taxonomy" id="929439"/>
    <lineage>
        <taxon>Eukaryota</taxon>
        <taxon>Discoba</taxon>
        <taxon>Euglenozoa</taxon>
        <taxon>Kinetoplastea</taxon>
        <taxon>Metakinetoplastina</taxon>
        <taxon>Trypanosomatida</taxon>
        <taxon>Trypanosomatidae</taxon>
        <taxon>Leishmaniinae</taxon>
        <taxon>Leishmania</taxon>
    </lineage>
</organism>
<dbReference type="GO" id="GO:0005254">
    <property type="term" value="F:chloride channel activity"/>
    <property type="evidence" value="ECO:0007669"/>
    <property type="project" value="TreeGrafter"/>
</dbReference>
<dbReference type="PhylomeDB" id="E9AP98"/>
<dbReference type="Proteomes" id="UP000007259">
    <property type="component" value="Chromosome 13"/>
</dbReference>
<keyword evidence="2 6" id="KW-0812">Transmembrane</keyword>
<dbReference type="GO" id="GO:0016020">
    <property type="term" value="C:membrane"/>
    <property type="evidence" value="ECO:0007669"/>
    <property type="project" value="UniProtKB-SubCell"/>
</dbReference>
<feature type="domain" description="Anoctamin transmembrane" evidence="7">
    <location>
        <begin position="444"/>
        <end position="985"/>
    </location>
</feature>
<keyword evidence="4 6" id="KW-0472">Membrane</keyword>
<dbReference type="RefSeq" id="XP_003873275.1">
    <property type="nucleotide sequence ID" value="XM_003873226.1"/>
</dbReference>
<keyword evidence="9" id="KW-1185">Reference proteome</keyword>
<feature type="transmembrane region" description="Helical" evidence="6">
    <location>
        <begin position="950"/>
        <end position="970"/>
    </location>
</feature>
<dbReference type="Pfam" id="PF04547">
    <property type="entry name" value="Anoctamin"/>
    <property type="match status" value="1"/>
</dbReference>
<feature type="compositionally biased region" description="Basic and acidic residues" evidence="5">
    <location>
        <begin position="1"/>
        <end position="13"/>
    </location>
</feature>
<dbReference type="KEGG" id="lmi:LMXM_13_0740"/>
<evidence type="ECO:0000256" key="6">
    <source>
        <dbReference type="SAM" id="Phobius"/>
    </source>
</evidence>
<dbReference type="AlphaFoldDB" id="E9AP98"/>
<feature type="compositionally biased region" description="Polar residues" evidence="5">
    <location>
        <begin position="59"/>
        <end position="83"/>
    </location>
</feature>
<protein>
    <recommendedName>
        <fullName evidence="7">Anoctamin transmembrane domain-containing protein</fullName>
    </recommendedName>
</protein>
<gene>
    <name evidence="8" type="ORF">LMXM_13_0740</name>
</gene>
<feature type="region of interest" description="Disordered" evidence="5">
    <location>
        <begin position="1"/>
        <end position="118"/>
    </location>
</feature>
<dbReference type="PANTHER" id="PTHR12308:SF73">
    <property type="entry name" value="ANOCTAMIN"/>
    <property type="match status" value="1"/>
</dbReference>
<name>E9AP98_LEIMU</name>
<accession>E9AP98</accession>
<evidence type="ECO:0000256" key="5">
    <source>
        <dbReference type="SAM" id="MobiDB-lite"/>
    </source>
</evidence>
<evidence type="ECO:0000313" key="9">
    <source>
        <dbReference type="Proteomes" id="UP000007259"/>
    </source>
</evidence>
<dbReference type="EMBL" id="FR799566">
    <property type="protein sequence ID" value="CBZ24762.1"/>
    <property type="molecule type" value="Genomic_DNA"/>
</dbReference>
<evidence type="ECO:0000256" key="1">
    <source>
        <dbReference type="ARBA" id="ARBA00004141"/>
    </source>
</evidence>
<evidence type="ECO:0000256" key="4">
    <source>
        <dbReference type="ARBA" id="ARBA00023136"/>
    </source>
</evidence>
<evidence type="ECO:0000313" key="8">
    <source>
        <dbReference type="EMBL" id="CBZ24762.1"/>
    </source>
</evidence>
<evidence type="ECO:0000256" key="3">
    <source>
        <dbReference type="ARBA" id="ARBA00022989"/>
    </source>
</evidence>